<evidence type="ECO:0000313" key="2">
    <source>
        <dbReference type="EMBL" id="SCG38827.1"/>
    </source>
</evidence>
<keyword evidence="2" id="KW-0315">Glutamine amidotransferase</keyword>
<dbReference type="SUPFAM" id="SSF52317">
    <property type="entry name" value="Class I glutamine amidotransferase-like"/>
    <property type="match status" value="1"/>
</dbReference>
<dbReference type="InterPro" id="IPR017926">
    <property type="entry name" value="GATASE"/>
</dbReference>
<dbReference type="STRING" id="47864.GA0070560_102320"/>
<sequence length="255" mass="27527">MATALVIENDPTDDLRRLGEWLTEGGLDLRVLRPHAGDALPADLEGYAALVVLGGEQQAYPLPDGTPGAPWFPALEGLLRKAVRHRVPTLGVCLGAQLLATAHAGVVERSPSGPEVGPGVVGRRDAAEADPLFRYVPLIPDVLQWHTDEITELPRGATLLAASTRYPHQAFRLGDRAWGLQFHIECDTAMIADWSRDSALLAELGYDPELVVAACDRVMADVEEVWQPFAIRFAALARGELGDDTVRTGLPLLGH</sequence>
<dbReference type="GO" id="GO:0005829">
    <property type="term" value="C:cytosol"/>
    <property type="evidence" value="ECO:0007669"/>
    <property type="project" value="TreeGrafter"/>
</dbReference>
<dbReference type="PROSITE" id="PS51273">
    <property type="entry name" value="GATASE_TYPE_1"/>
    <property type="match status" value="1"/>
</dbReference>
<accession>A0A1C5GZ05</accession>
<dbReference type="PANTHER" id="PTHR42695">
    <property type="entry name" value="GLUTAMINE AMIDOTRANSFERASE YLR126C-RELATED"/>
    <property type="match status" value="1"/>
</dbReference>
<evidence type="ECO:0000313" key="3">
    <source>
        <dbReference type="Proteomes" id="UP000199408"/>
    </source>
</evidence>
<dbReference type="InterPro" id="IPR044992">
    <property type="entry name" value="ChyE-like"/>
</dbReference>
<dbReference type="Gene3D" id="3.40.50.880">
    <property type="match status" value="1"/>
</dbReference>
<keyword evidence="2" id="KW-0808">Transferase</keyword>
<dbReference type="EMBL" id="FMDN01000002">
    <property type="protein sequence ID" value="SCG38827.1"/>
    <property type="molecule type" value="Genomic_DNA"/>
</dbReference>
<dbReference type="GO" id="GO:0016740">
    <property type="term" value="F:transferase activity"/>
    <property type="evidence" value="ECO:0007669"/>
    <property type="project" value="UniProtKB-KW"/>
</dbReference>
<proteinExistence type="predicted"/>
<protein>
    <submittedName>
        <fullName evidence="2">GMP synthase-Glutamine amidotransferase</fullName>
    </submittedName>
</protein>
<dbReference type="AlphaFoldDB" id="A0A1C5GZ05"/>
<dbReference type="InterPro" id="IPR029062">
    <property type="entry name" value="Class_I_gatase-like"/>
</dbReference>
<dbReference type="CDD" id="cd01741">
    <property type="entry name" value="GATase1_1"/>
    <property type="match status" value="1"/>
</dbReference>
<keyword evidence="3" id="KW-1185">Reference proteome</keyword>
<evidence type="ECO:0000259" key="1">
    <source>
        <dbReference type="Pfam" id="PF00117"/>
    </source>
</evidence>
<dbReference type="RefSeq" id="WP_091291545.1">
    <property type="nucleotide sequence ID" value="NZ_FMDN01000002.1"/>
</dbReference>
<organism evidence="2 3">
    <name type="scientific">Micromonospora halophytica</name>
    <dbReference type="NCBI Taxonomy" id="47864"/>
    <lineage>
        <taxon>Bacteria</taxon>
        <taxon>Bacillati</taxon>
        <taxon>Actinomycetota</taxon>
        <taxon>Actinomycetes</taxon>
        <taxon>Micromonosporales</taxon>
        <taxon>Micromonosporaceae</taxon>
        <taxon>Micromonospora</taxon>
    </lineage>
</organism>
<gene>
    <name evidence="2" type="ORF">GA0070560_102320</name>
</gene>
<name>A0A1C5GZ05_9ACTN</name>
<dbReference type="Pfam" id="PF00117">
    <property type="entry name" value="GATase"/>
    <property type="match status" value="1"/>
</dbReference>
<dbReference type="Proteomes" id="UP000199408">
    <property type="component" value="Unassembled WGS sequence"/>
</dbReference>
<reference evidence="3" key="1">
    <citation type="submission" date="2016-06" db="EMBL/GenBank/DDBJ databases">
        <authorList>
            <person name="Varghese N."/>
        </authorList>
    </citation>
    <scope>NUCLEOTIDE SEQUENCE [LARGE SCALE GENOMIC DNA]</scope>
    <source>
        <strain evidence="3">DSM 43171</strain>
    </source>
</reference>
<dbReference type="PANTHER" id="PTHR42695:SF5">
    <property type="entry name" value="GLUTAMINE AMIDOTRANSFERASE YLR126C-RELATED"/>
    <property type="match status" value="1"/>
</dbReference>
<dbReference type="OrthoDB" id="5196541at2"/>
<feature type="domain" description="Glutamine amidotransferase" evidence="1">
    <location>
        <begin position="67"/>
        <end position="185"/>
    </location>
</feature>